<dbReference type="SUPFAM" id="SSF56672">
    <property type="entry name" value="DNA/RNA polymerases"/>
    <property type="match status" value="1"/>
</dbReference>
<dbReference type="InterPro" id="IPR043128">
    <property type="entry name" value="Rev_trsase/Diguanyl_cyclase"/>
</dbReference>
<reference evidence="1" key="2">
    <citation type="submission" date="2018-10" db="EMBL/GenBank/DDBJ databases">
        <title>Effector identification in a new, highly contiguous assembly of the strawberry crown rot pathogen Phytophthora cactorum.</title>
        <authorList>
            <person name="Armitage A.D."/>
            <person name="Nellist C.F."/>
            <person name="Bates H."/>
            <person name="Vickerstaff R.J."/>
            <person name="Harrison R.J."/>
        </authorList>
    </citation>
    <scope>NUCLEOTIDE SEQUENCE</scope>
    <source>
        <strain evidence="1">15-7</strain>
        <strain evidence="2">4032</strain>
        <strain evidence="3">4040</strain>
        <strain evidence="4">P415</strain>
        <strain evidence="5">P421</strain>
    </source>
</reference>
<dbReference type="EMBL" id="RCMK01000278">
    <property type="protein sequence ID" value="KAG2939121.1"/>
    <property type="molecule type" value="Genomic_DNA"/>
</dbReference>
<dbReference type="AlphaFoldDB" id="A0A329S5N0"/>
<dbReference type="Proteomes" id="UP000735874">
    <property type="component" value="Unassembled WGS sequence"/>
</dbReference>
<dbReference type="Proteomes" id="UP000251314">
    <property type="component" value="Unassembled WGS sequence"/>
</dbReference>
<sequence length="78" mass="9056">MELIRDWPVSRPKQELQSFLGTCVYGFYPDFAKLPVLLIDLTKGRSRKDPVEFNNVHHSTFEALMARFRSPFVILDLG</sequence>
<dbReference type="InterPro" id="IPR043502">
    <property type="entry name" value="DNA/RNA_pol_sf"/>
</dbReference>
<dbReference type="VEuPathDB" id="FungiDB:PC110_g12429"/>
<comment type="caution">
    <text evidence="6">The sequence shown here is derived from an EMBL/GenBank/DDBJ whole genome shotgun (WGS) entry which is preliminary data.</text>
</comment>
<evidence type="ECO:0000313" key="1">
    <source>
        <dbReference type="EMBL" id="KAG2852101.1"/>
    </source>
</evidence>
<dbReference type="EMBL" id="RCMI01000562">
    <property type="protein sequence ID" value="KAG2905513.1"/>
    <property type="molecule type" value="Genomic_DNA"/>
</dbReference>
<accession>A0A329S5N0</accession>
<organism evidence="6 7">
    <name type="scientific">Phytophthora cactorum</name>
    <dbReference type="NCBI Taxonomy" id="29920"/>
    <lineage>
        <taxon>Eukaryota</taxon>
        <taxon>Sar</taxon>
        <taxon>Stramenopiles</taxon>
        <taxon>Oomycota</taxon>
        <taxon>Peronosporomycetes</taxon>
        <taxon>Peronosporales</taxon>
        <taxon>Peronosporaceae</taxon>
        <taxon>Phytophthora</taxon>
    </lineage>
</organism>
<dbReference type="Proteomes" id="UP000697107">
    <property type="component" value="Unassembled WGS sequence"/>
</dbReference>
<dbReference type="Proteomes" id="UP000760860">
    <property type="component" value="Unassembled WGS sequence"/>
</dbReference>
<gene>
    <name evidence="6" type="ORF">PC110_g12429</name>
    <name evidence="1" type="ORF">PC113_g15327</name>
    <name evidence="2" type="ORF">PC115_g14582</name>
    <name evidence="3" type="ORF">PC117_g11047</name>
    <name evidence="4" type="ORF">PC118_g16326</name>
    <name evidence="5" type="ORF">PC129_g21278</name>
</gene>
<dbReference type="EMBL" id="RCML01000673">
    <property type="protein sequence ID" value="KAG2971361.1"/>
    <property type="molecule type" value="Genomic_DNA"/>
</dbReference>
<evidence type="ECO:0000313" key="6">
    <source>
        <dbReference type="EMBL" id="RAW31206.1"/>
    </source>
</evidence>
<proteinExistence type="predicted"/>
<reference evidence="6 7" key="1">
    <citation type="submission" date="2018-01" db="EMBL/GenBank/DDBJ databases">
        <title>Draft genome of the strawberry crown rot pathogen Phytophthora cactorum.</title>
        <authorList>
            <person name="Armitage A.D."/>
            <person name="Lysoe E."/>
            <person name="Nellist C.F."/>
            <person name="Harrison R.J."/>
            <person name="Brurberg M.B."/>
        </authorList>
    </citation>
    <scope>NUCLEOTIDE SEQUENCE [LARGE SCALE GENOMIC DNA]</scope>
    <source>
        <strain evidence="6 7">10300</strain>
    </source>
</reference>
<keyword evidence="7" id="KW-1185">Reference proteome</keyword>
<dbReference type="Gene3D" id="3.30.70.270">
    <property type="match status" value="1"/>
</dbReference>
<dbReference type="EMBL" id="MJFZ01000332">
    <property type="protein sequence ID" value="RAW31206.1"/>
    <property type="molecule type" value="Genomic_DNA"/>
</dbReference>
<evidence type="ECO:0000313" key="5">
    <source>
        <dbReference type="EMBL" id="KAG3207684.1"/>
    </source>
</evidence>
<protein>
    <submittedName>
        <fullName evidence="6">Uncharacterized protein</fullName>
    </submittedName>
</protein>
<name>A0A329S5N0_9STRA</name>
<dbReference type="Proteomes" id="UP000774804">
    <property type="component" value="Unassembled WGS sequence"/>
</dbReference>
<evidence type="ECO:0000313" key="7">
    <source>
        <dbReference type="Proteomes" id="UP000251314"/>
    </source>
</evidence>
<evidence type="ECO:0000313" key="4">
    <source>
        <dbReference type="EMBL" id="KAG2971361.1"/>
    </source>
</evidence>
<evidence type="ECO:0000313" key="2">
    <source>
        <dbReference type="EMBL" id="KAG2905513.1"/>
    </source>
</evidence>
<dbReference type="EMBL" id="RCMV01001665">
    <property type="protein sequence ID" value="KAG3207684.1"/>
    <property type="molecule type" value="Genomic_DNA"/>
</dbReference>
<dbReference type="Proteomes" id="UP000736787">
    <property type="component" value="Unassembled WGS sequence"/>
</dbReference>
<dbReference type="EMBL" id="RCMG01000563">
    <property type="protein sequence ID" value="KAG2852101.1"/>
    <property type="molecule type" value="Genomic_DNA"/>
</dbReference>
<evidence type="ECO:0000313" key="3">
    <source>
        <dbReference type="EMBL" id="KAG2939121.1"/>
    </source>
</evidence>